<keyword evidence="1" id="KW-1133">Transmembrane helix</keyword>
<sequence length="140" mass="14345">MSNDVAPTSSEAPSAAEYLVRTGGAVVIVAAALLASVAGAFLVPLKVSGSYLPVAAVITVAANIGLPLLALWWVRSRLVALIPGLIWFIVVLLATQPDSSGGVVIANMWPATVYLLSGAAAIAVMGYLTIVGSLRRFIAE</sequence>
<gene>
    <name evidence="2" type="ORF">FB566_3927</name>
</gene>
<comment type="caution">
    <text evidence="2">The sequence shown here is derived from an EMBL/GenBank/DDBJ whole genome shotgun (WGS) entry which is preliminary data.</text>
</comment>
<protein>
    <submittedName>
        <fullName evidence="2">Uncharacterized protein</fullName>
    </submittedName>
</protein>
<name>A0A543B0J4_9ACTN</name>
<keyword evidence="3" id="KW-1185">Reference proteome</keyword>
<dbReference type="EMBL" id="VFOW01000001">
    <property type="protein sequence ID" value="TQL78344.1"/>
    <property type="molecule type" value="Genomic_DNA"/>
</dbReference>
<dbReference type="RefSeq" id="WP_142042643.1">
    <property type="nucleotide sequence ID" value="NZ_JBHTGS010000004.1"/>
</dbReference>
<dbReference type="OrthoDB" id="9881385at2"/>
<organism evidence="2 3">
    <name type="scientific">Stackebrandtia endophytica</name>
    <dbReference type="NCBI Taxonomy" id="1496996"/>
    <lineage>
        <taxon>Bacteria</taxon>
        <taxon>Bacillati</taxon>
        <taxon>Actinomycetota</taxon>
        <taxon>Actinomycetes</taxon>
        <taxon>Glycomycetales</taxon>
        <taxon>Glycomycetaceae</taxon>
        <taxon>Stackebrandtia</taxon>
    </lineage>
</organism>
<keyword evidence="1" id="KW-0472">Membrane</keyword>
<evidence type="ECO:0000313" key="3">
    <source>
        <dbReference type="Proteomes" id="UP000317043"/>
    </source>
</evidence>
<proteinExistence type="predicted"/>
<feature type="transmembrane region" description="Helical" evidence="1">
    <location>
        <begin position="78"/>
        <end position="96"/>
    </location>
</feature>
<keyword evidence="1" id="KW-0812">Transmembrane</keyword>
<evidence type="ECO:0000313" key="2">
    <source>
        <dbReference type="EMBL" id="TQL78344.1"/>
    </source>
</evidence>
<feature type="transmembrane region" description="Helical" evidence="1">
    <location>
        <begin position="24"/>
        <end position="45"/>
    </location>
</feature>
<feature type="transmembrane region" description="Helical" evidence="1">
    <location>
        <begin position="108"/>
        <end position="130"/>
    </location>
</feature>
<reference evidence="2 3" key="1">
    <citation type="submission" date="2019-06" db="EMBL/GenBank/DDBJ databases">
        <title>Sequencing the genomes of 1000 actinobacteria strains.</title>
        <authorList>
            <person name="Klenk H.-P."/>
        </authorList>
    </citation>
    <scope>NUCLEOTIDE SEQUENCE [LARGE SCALE GENOMIC DNA]</scope>
    <source>
        <strain evidence="2 3">DSM 45928</strain>
    </source>
</reference>
<dbReference type="InParanoid" id="A0A543B0J4"/>
<evidence type="ECO:0000256" key="1">
    <source>
        <dbReference type="SAM" id="Phobius"/>
    </source>
</evidence>
<feature type="transmembrane region" description="Helical" evidence="1">
    <location>
        <begin position="51"/>
        <end position="71"/>
    </location>
</feature>
<accession>A0A543B0J4</accession>
<dbReference type="Proteomes" id="UP000317043">
    <property type="component" value="Unassembled WGS sequence"/>
</dbReference>
<dbReference type="AlphaFoldDB" id="A0A543B0J4"/>